<sequence length="197" mass="20497">NAVDPNPGHQALARWQSHLGALELGREAVDPGSWLAVSTQNVDDLHERAGAQVMAHLHGSIVKHLCTQCGEPAVLPEPGYDGFTAPPGAEPPPECEHCGSGVLRPGIVLFGEMLPTAEFEATSAAVRASDLVVVVGTSGIVYPAAGLPLAALERGTPLVEINPEPTELSDAMDFRLRHPSGEALPALVDAVVARMAS</sequence>
<dbReference type="InterPro" id="IPR029035">
    <property type="entry name" value="DHS-like_NAD/FAD-binding_dom"/>
</dbReference>
<keyword evidence="4" id="KW-0862">Zinc</keyword>
<evidence type="ECO:0000256" key="3">
    <source>
        <dbReference type="ARBA" id="ARBA00023027"/>
    </source>
</evidence>
<evidence type="ECO:0000313" key="7">
    <source>
        <dbReference type="Proteomes" id="UP000824151"/>
    </source>
</evidence>
<evidence type="ECO:0000256" key="2">
    <source>
        <dbReference type="ARBA" id="ARBA00022679"/>
    </source>
</evidence>
<feature type="non-terminal residue" evidence="6">
    <location>
        <position position="1"/>
    </location>
</feature>
<reference evidence="6" key="2">
    <citation type="submission" date="2021-04" db="EMBL/GenBank/DDBJ databases">
        <authorList>
            <person name="Gilroy R."/>
        </authorList>
    </citation>
    <scope>NUCLEOTIDE SEQUENCE</scope>
    <source>
        <strain evidence="6">ChiHejej3B27-3195</strain>
    </source>
</reference>
<reference evidence="6" key="1">
    <citation type="journal article" date="2021" name="PeerJ">
        <title>Extensive microbial diversity within the chicken gut microbiome revealed by metagenomics and culture.</title>
        <authorList>
            <person name="Gilroy R."/>
            <person name="Ravi A."/>
            <person name="Getino M."/>
            <person name="Pursley I."/>
            <person name="Horton D.L."/>
            <person name="Alikhan N.F."/>
            <person name="Baker D."/>
            <person name="Gharbi K."/>
            <person name="Hall N."/>
            <person name="Watson M."/>
            <person name="Adriaenssens E.M."/>
            <person name="Foster-Nyarko E."/>
            <person name="Jarju S."/>
            <person name="Secka A."/>
            <person name="Antonio M."/>
            <person name="Oren A."/>
            <person name="Chaudhuri R.R."/>
            <person name="La Ragione R."/>
            <person name="Hildebrand F."/>
            <person name="Pallen M.J."/>
        </authorList>
    </citation>
    <scope>NUCLEOTIDE SEQUENCE</scope>
    <source>
        <strain evidence="6">ChiHejej3B27-3195</strain>
    </source>
</reference>
<dbReference type="InterPro" id="IPR026591">
    <property type="entry name" value="Sirtuin_cat_small_dom_sf"/>
</dbReference>
<keyword evidence="2" id="KW-0808">Transferase</keyword>
<dbReference type="EMBL" id="DXGD01000106">
    <property type="protein sequence ID" value="HIW99064.1"/>
    <property type="molecule type" value="Genomic_DNA"/>
</dbReference>
<evidence type="ECO:0000259" key="5">
    <source>
        <dbReference type="PROSITE" id="PS50305"/>
    </source>
</evidence>
<keyword evidence="4" id="KW-0479">Metal-binding</keyword>
<evidence type="ECO:0000256" key="4">
    <source>
        <dbReference type="PROSITE-ProRule" id="PRU00236"/>
    </source>
</evidence>
<feature type="binding site" evidence="4">
    <location>
        <position position="69"/>
    </location>
    <ligand>
        <name>Zn(2+)</name>
        <dbReference type="ChEBI" id="CHEBI:29105"/>
    </ligand>
</feature>
<keyword evidence="3" id="KW-0520">NAD</keyword>
<accession>A0A9D1S0V5</accession>
<comment type="caution">
    <text evidence="6">The sequence shown here is derived from an EMBL/GenBank/DDBJ whole genome shotgun (WGS) entry which is preliminary data.</text>
</comment>
<dbReference type="EC" id="2.3.1.286" evidence="1"/>
<dbReference type="GO" id="GO:0017136">
    <property type="term" value="F:histone deacetylase activity, NAD-dependent"/>
    <property type="evidence" value="ECO:0007669"/>
    <property type="project" value="TreeGrafter"/>
</dbReference>
<gene>
    <name evidence="6" type="ORF">H9871_02870</name>
</gene>
<dbReference type="PANTHER" id="PTHR11085">
    <property type="entry name" value="NAD-DEPENDENT PROTEIN DEACYLASE SIRTUIN-5, MITOCHONDRIAL-RELATED"/>
    <property type="match status" value="1"/>
</dbReference>
<organism evidence="6 7">
    <name type="scientific">Candidatus Nesterenkonia stercoripullorum</name>
    <dbReference type="NCBI Taxonomy" id="2838701"/>
    <lineage>
        <taxon>Bacteria</taxon>
        <taxon>Bacillati</taxon>
        <taxon>Actinomycetota</taxon>
        <taxon>Actinomycetes</taxon>
        <taxon>Micrococcales</taxon>
        <taxon>Micrococcaceae</taxon>
        <taxon>Nesterenkonia</taxon>
    </lineage>
</organism>
<evidence type="ECO:0000313" key="6">
    <source>
        <dbReference type="EMBL" id="HIW99064.1"/>
    </source>
</evidence>
<dbReference type="PANTHER" id="PTHR11085:SF4">
    <property type="entry name" value="NAD-DEPENDENT PROTEIN DEACYLASE"/>
    <property type="match status" value="1"/>
</dbReference>
<feature type="binding site" evidence="4">
    <location>
        <position position="98"/>
    </location>
    <ligand>
        <name>Zn(2+)</name>
        <dbReference type="ChEBI" id="CHEBI:29105"/>
    </ligand>
</feature>
<dbReference type="Pfam" id="PF02146">
    <property type="entry name" value="SIR2"/>
    <property type="match status" value="1"/>
</dbReference>
<feature type="active site" description="Proton acceptor" evidence="4">
    <location>
        <position position="58"/>
    </location>
</feature>
<dbReference type="GO" id="GO:0070403">
    <property type="term" value="F:NAD+ binding"/>
    <property type="evidence" value="ECO:0007669"/>
    <property type="project" value="InterPro"/>
</dbReference>
<evidence type="ECO:0000256" key="1">
    <source>
        <dbReference type="ARBA" id="ARBA00012928"/>
    </source>
</evidence>
<dbReference type="Proteomes" id="UP000824151">
    <property type="component" value="Unassembled WGS sequence"/>
</dbReference>
<feature type="binding site" evidence="4">
    <location>
        <position position="66"/>
    </location>
    <ligand>
        <name>Zn(2+)</name>
        <dbReference type="ChEBI" id="CHEBI:29105"/>
    </ligand>
</feature>
<dbReference type="GO" id="GO:0046872">
    <property type="term" value="F:metal ion binding"/>
    <property type="evidence" value="ECO:0007669"/>
    <property type="project" value="UniProtKB-KW"/>
</dbReference>
<dbReference type="Gene3D" id="3.40.50.1220">
    <property type="entry name" value="TPP-binding domain"/>
    <property type="match status" value="1"/>
</dbReference>
<dbReference type="SUPFAM" id="SSF52467">
    <property type="entry name" value="DHS-like NAD/FAD-binding domain"/>
    <property type="match status" value="1"/>
</dbReference>
<feature type="binding site" evidence="4">
    <location>
        <position position="95"/>
    </location>
    <ligand>
        <name>Zn(2+)</name>
        <dbReference type="ChEBI" id="CHEBI:29105"/>
    </ligand>
</feature>
<dbReference type="Gene3D" id="3.30.1600.10">
    <property type="entry name" value="SIR2/SIRT2 'Small Domain"/>
    <property type="match status" value="1"/>
</dbReference>
<dbReference type="PROSITE" id="PS50305">
    <property type="entry name" value="SIRTUIN"/>
    <property type="match status" value="1"/>
</dbReference>
<dbReference type="InterPro" id="IPR026590">
    <property type="entry name" value="Ssirtuin_cat_dom"/>
</dbReference>
<dbReference type="AlphaFoldDB" id="A0A9D1S0V5"/>
<proteinExistence type="predicted"/>
<protein>
    <recommendedName>
        <fullName evidence="1">protein acetyllysine N-acetyltransferase</fullName>
        <ecNumber evidence="1">2.3.1.286</ecNumber>
    </recommendedName>
</protein>
<name>A0A9D1S0V5_9MICC</name>
<dbReference type="InterPro" id="IPR003000">
    <property type="entry name" value="Sirtuin"/>
</dbReference>
<feature type="domain" description="Deacetylase sirtuin-type" evidence="5">
    <location>
        <begin position="1"/>
        <end position="194"/>
    </location>
</feature>
<dbReference type="InterPro" id="IPR050134">
    <property type="entry name" value="NAD-dep_sirtuin_deacylases"/>
</dbReference>